<keyword evidence="1" id="KW-0472">Membrane</keyword>
<gene>
    <name evidence="2" type="ORF">DSM101010T_18040</name>
</gene>
<dbReference type="AlphaFoldDB" id="A0A7J0BIF9"/>
<dbReference type="Proteomes" id="UP000503840">
    <property type="component" value="Unassembled WGS sequence"/>
</dbReference>
<reference evidence="2 3" key="1">
    <citation type="submission" date="2020-05" db="EMBL/GenBank/DDBJ databases">
        <title>Draft genome sequence of Desulfovibrio sp. strain HN2T.</title>
        <authorList>
            <person name="Ueno A."/>
            <person name="Tamazawa S."/>
            <person name="Tamamura S."/>
            <person name="Murakami T."/>
            <person name="Kiyama T."/>
            <person name="Inomata H."/>
            <person name="Amano Y."/>
            <person name="Miyakawa K."/>
            <person name="Tamaki H."/>
            <person name="Naganuma T."/>
            <person name="Kaneko K."/>
        </authorList>
    </citation>
    <scope>NUCLEOTIDE SEQUENCE [LARGE SCALE GENOMIC DNA]</scope>
    <source>
        <strain evidence="2 3">HN2</strain>
    </source>
</reference>
<comment type="caution">
    <text evidence="2">The sequence shown here is derived from an EMBL/GenBank/DDBJ whole genome shotgun (WGS) entry which is preliminary data.</text>
</comment>
<evidence type="ECO:0000256" key="1">
    <source>
        <dbReference type="SAM" id="Phobius"/>
    </source>
</evidence>
<protein>
    <submittedName>
        <fullName evidence="2">Uncharacterized protein</fullName>
    </submittedName>
</protein>
<evidence type="ECO:0000313" key="2">
    <source>
        <dbReference type="EMBL" id="GFM33439.1"/>
    </source>
</evidence>
<sequence>MGKEQEKTNGACRRGLNLSMVVALLALIVSVVFGFGVTQNVSGLRQEVERVAQQGEVRAELDVVKTDVAALQKRLDSVSDFDAVARKAVLSATMLDLTQRLGVLAGTVDNDAYARKLNDAMKLMQEIQADLEK</sequence>
<evidence type="ECO:0000313" key="3">
    <source>
        <dbReference type="Proteomes" id="UP000503840"/>
    </source>
</evidence>
<dbReference type="RefSeq" id="WP_174405101.1">
    <property type="nucleotide sequence ID" value="NZ_BLVO01000013.1"/>
</dbReference>
<feature type="transmembrane region" description="Helical" evidence="1">
    <location>
        <begin position="16"/>
        <end position="37"/>
    </location>
</feature>
<keyword evidence="1" id="KW-1133">Transmembrane helix</keyword>
<name>A0A7J0BIF9_9BACT</name>
<accession>A0A7J0BIF9</accession>
<dbReference type="EMBL" id="BLVO01000013">
    <property type="protein sequence ID" value="GFM33439.1"/>
    <property type="molecule type" value="Genomic_DNA"/>
</dbReference>
<keyword evidence="3" id="KW-1185">Reference proteome</keyword>
<proteinExistence type="predicted"/>
<keyword evidence="1" id="KW-0812">Transmembrane</keyword>
<organism evidence="2 3">
    <name type="scientific">Desulfovibrio subterraneus</name>
    <dbReference type="NCBI Taxonomy" id="2718620"/>
    <lineage>
        <taxon>Bacteria</taxon>
        <taxon>Pseudomonadati</taxon>
        <taxon>Thermodesulfobacteriota</taxon>
        <taxon>Desulfovibrionia</taxon>
        <taxon>Desulfovibrionales</taxon>
        <taxon>Desulfovibrionaceae</taxon>
        <taxon>Desulfovibrio</taxon>
    </lineage>
</organism>